<dbReference type="CDD" id="cd17747">
    <property type="entry name" value="BRCT_PARP1"/>
    <property type="match status" value="1"/>
</dbReference>
<dbReference type="Pfam" id="PF00644">
    <property type="entry name" value="PARP"/>
    <property type="match status" value="1"/>
</dbReference>
<dbReference type="SUPFAM" id="SSF56399">
    <property type="entry name" value="ADP-ribosylation"/>
    <property type="match status" value="1"/>
</dbReference>
<dbReference type="Gene3D" id="1.10.720.30">
    <property type="entry name" value="SAP domain"/>
    <property type="match status" value="1"/>
</dbReference>
<feature type="domain" description="PARP catalytic" evidence="20">
    <location>
        <begin position="870"/>
        <end position="1093"/>
    </location>
</feature>
<dbReference type="Pfam" id="PF05406">
    <property type="entry name" value="WGR"/>
    <property type="match status" value="1"/>
</dbReference>
<dbReference type="Gene3D" id="3.30.1740.10">
    <property type="entry name" value="Zinc finger, PARP-type"/>
    <property type="match status" value="2"/>
</dbReference>
<feature type="compositionally biased region" description="Low complexity" evidence="16">
    <location>
        <begin position="574"/>
        <end position="585"/>
    </location>
</feature>
<feature type="region of interest" description="Disordered" evidence="16">
    <location>
        <begin position="419"/>
        <end position="465"/>
    </location>
</feature>
<evidence type="ECO:0000256" key="9">
    <source>
        <dbReference type="ARBA" id="ARBA00022833"/>
    </source>
</evidence>
<keyword evidence="4" id="KW-0548">Nucleotidyltransferase</keyword>
<dbReference type="InterPro" id="IPR036616">
    <property type="entry name" value="Poly(ADP-ribose)pol_reg_dom_sf"/>
</dbReference>
<dbReference type="EC" id="2.4.2.-" evidence="15"/>
<evidence type="ECO:0000259" key="19">
    <source>
        <dbReference type="PROSITE" id="PS50800"/>
    </source>
</evidence>
<keyword evidence="9" id="KW-0862">Zinc</keyword>
<keyword evidence="11" id="KW-0238">DNA-binding</keyword>
<dbReference type="OrthoDB" id="429950at2759"/>
<dbReference type="GO" id="GO:0003677">
    <property type="term" value="F:DNA binding"/>
    <property type="evidence" value="ECO:0007669"/>
    <property type="project" value="UniProtKB-KW"/>
</dbReference>
<dbReference type="OMA" id="GEYYTWH"/>
<dbReference type="PANTHER" id="PTHR10459">
    <property type="entry name" value="DNA LIGASE"/>
    <property type="match status" value="1"/>
</dbReference>
<feature type="region of interest" description="Disordered" evidence="16">
    <location>
        <begin position="196"/>
        <end position="253"/>
    </location>
</feature>
<dbReference type="EMBL" id="KB007811">
    <property type="protein sequence ID" value="ELR24696.1"/>
    <property type="molecule type" value="Genomic_DNA"/>
</dbReference>
<dbReference type="CDD" id="cd08001">
    <property type="entry name" value="WGR_PARP1_like"/>
    <property type="match status" value="1"/>
</dbReference>
<keyword evidence="6" id="KW-0677">Repeat</keyword>
<dbReference type="Pfam" id="PF08063">
    <property type="entry name" value="Zn_ribbon_PADR1"/>
    <property type="match status" value="1"/>
</dbReference>
<dbReference type="FunFam" id="1.20.142.10:FF:000002">
    <property type="entry name" value="Poly [ADP-ribose] polymerase"/>
    <property type="match status" value="1"/>
</dbReference>
<evidence type="ECO:0000256" key="4">
    <source>
        <dbReference type="ARBA" id="ARBA00022695"/>
    </source>
</evidence>
<dbReference type="SUPFAM" id="SSF47587">
    <property type="entry name" value="Domain of poly(ADP-ribose) polymerase"/>
    <property type="match status" value="1"/>
</dbReference>
<feature type="domain" description="PARP alpha-helical" evidence="21">
    <location>
        <begin position="744"/>
        <end position="863"/>
    </location>
</feature>
<dbReference type="Gene3D" id="3.40.50.10190">
    <property type="entry name" value="BRCT domain"/>
    <property type="match status" value="1"/>
</dbReference>
<dbReference type="PROSITE" id="PS51060">
    <property type="entry name" value="PARP_ALPHA_HD"/>
    <property type="match status" value="1"/>
</dbReference>
<evidence type="ECO:0000256" key="2">
    <source>
        <dbReference type="ARBA" id="ARBA00022676"/>
    </source>
</evidence>
<dbReference type="InterPro" id="IPR036361">
    <property type="entry name" value="SAP_dom_sf"/>
</dbReference>
<dbReference type="Gene3D" id="1.20.142.10">
    <property type="entry name" value="Poly(ADP-ribose) polymerase, regulatory domain"/>
    <property type="match status" value="1"/>
</dbReference>
<dbReference type="InterPro" id="IPR012982">
    <property type="entry name" value="PARP1-like_PADR1_Zn_ribbon"/>
</dbReference>
<evidence type="ECO:0000256" key="12">
    <source>
        <dbReference type="ARBA" id="ARBA00023242"/>
    </source>
</evidence>
<feature type="region of interest" description="Disordered" evidence="16">
    <location>
        <begin position="554"/>
        <end position="600"/>
    </location>
</feature>
<dbReference type="PROSITE" id="PS51977">
    <property type="entry name" value="WGR"/>
    <property type="match status" value="1"/>
</dbReference>
<dbReference type="GeneID" id="14925721"/>
<feature type="domain" description="SAP" evidence="19">
    <location>
        <begin position="251"/>
        <end position="285"/>
    </location>
</feature>
<feature type="compositionally biased region" description="Basic residues" evidence="16">
    <location>
        <begin position="234"/>
        <end position="246"/>
    </location>
</feature>
<feature type="domain" description="WGR" evidence="22">
    <location>
        <begin position="621"/>
        <end position="720"/>
    </location>
</feature>
<dbReference type="Pfam" id="PF00645">
    <property type="entry name" value="zf-PARP"/>
    <property type="match status" value="2"/>
</dbReference>
<dbReference type="FunFam" id="3.90.228.10:FF:000017">
    <property type="entry name" value="Poly [ADP-ribose] polymerase"/>
    <property type="match status" value="1"/>
</dbReference>
<dbReference type="SMART" id="SM00292">
    <property type="entry name" value="BRCT"/>
    <property type="match status" value="1"/>
</dbReference>
<protein>
    <recommendedName>
        <fullName evidence="15">Poly [ADP-ribose] polymerase</fullName>
        <shortName evidence="15">PARP</shortName>
        <ecNumber evidence="15">2.4.2.-</ecNumber>
    </recommendedName>
</protein>
<evidence type="ECO:0000259" key="22">
    <source>
        <dbReference type="PROSITE" id="PS51977"/>
    </source>
</evidence>
<dbReference type="Pfam" id="PF21728">
    <property type="entry name" value="PADR1_N"/>
    <property type="match status" value="1"/>
</dbReference>
<evidence type="ECO:0000259" key="17">
    <source>
        <dbReference type="PROSITE" id="PS50064"/>
    </source>
</evidence>
<comment type="subcellular location">
    <subcellularLocation>
        <location evidence="1">Nucleus</location>
    </subcellularLocation>
</comment>
<dbReference type="GO" id="GO:0003950">
    <property type="term" value="F:NAD+ poly-ADP-ribosyltransferase activity"/>
    <property type="evidence" value="ECO:0007669"/>
    <property type="project" value="UniProtKB-UniRule"/>
</dbReference>
<dbReference type="GO" id="GO:0016779">
    <property type="term" value="F:nucleotidyltransferase activity"/>
    <property type="evidence" value="ECO:0007669"/>
    <property type="project" value="UniProtKB-KW"/>
</dbReference>
<evidence type="ECO:0000259" key="20">
    <source>
        <dbReference type="PROSITE" id="PS51059"/>
    </source>
</evidence>
<keyword evidence="12" id="KW-0539">Nucleus</keyword>
<dbReference type="Gene3D" id="3.90.228.10">
    <property type="match status" value="1"/>
</dbReference>
<dbReference type="SMART" id="SM00773">
    <property type="entry name" value="WGR"/>
    <property type="match status" value="1"/>
</dbReference>
<dbReference type="GO" id="GO:0008270">
    <property type="term" value="F:zinc ion binding"/>
    <property type="evidence" value="ECO:0007669"/>
    <property type="project" value="UniProtKB-KW"/>
</dbReference>
<feature type="compositionally biased region" description="Basic and acidic residues" evidence="16">
    <location>
        <begin position="586"/>
        <end position="600"/>
    </location>
</feature>
<evidence type="ECO:0000256" key="5">
    <source>
        <dbReference type="ARBA" id="ARBA00022723"/>
    </source>
</evidence>
<evidence type="ECO:0000259" key="18">
    <source>
        <dbReference type="PROSITE" id="PS50172"/>
    </source>
</evidence>
<dbReference type="RefSeq" id="XP_004356596.1">
    <property type="nucleotide sequence ID" value="XM_004356543.1"/>
</dbReference>
<dbReference type="InterPro" id="IPR050800">
    <property type="entry name" value="ARTD/PARP"/>
</dbReference>
<dbReference type="InterPro" id="IPR012317">
    <property type="entry name" value="Poly(ADP-ribose)pol_cat_dom"/>
</dbReference>
<dbReference type="Pfam" id="PF02877">
    <property type="entry name" value="PARP_reg"/>
    <property type="match status" value="1"/>
</dbReference>
<feature type="region of interest" description="Disordered" evidence="16">
    <location>
        <begin position="286"/>
        <end position="317"/>
    </location>
</feature>
<name>L8HJY8_ACACF</name>
<dbReference type="InterPro" id="IPR049296">
    <property type="entry name" value="PARP1-like_PADR1_N"/>
</dbReference>
<dbReference type="CDD" id="cd01437">
    <property type="entry name" value="parp_like"/>
    <property type="match status" value="1"/>
</dbReference>
<evidence type="ECO:0000256" key="6">
    <source>
        <dbReference type="ARBA" id="ARBA00022737"/>
    </source>
</evidence>
<organism evidence="23 24">
    <name type="scientific">Acanthamoeba castellanii (strain ATCC 30010 / Neff)</name>
    <dbReference type="NCBI Taxonomy" id="1257118"/>
    <lineage>
        <taxon>Eukaryota</taxon>
        <taxon>Amoebozoa</taxon>
        <taxon>Discosea</taxon>
        <taxon>Longamoebia</taxon>
        <taxon>Centramoebida</taxon>
        <taxon>Acanthamoebidae</taxon>
        <taxon>Acanthamoeba</taxon>
    </lineage>
</organism>
<comment type="similarity">
    <text evidence="13">Belongs to the ARTD/PARP family.</text>
</comment>
<evidence type="ECO:0000313" key="24">
    <source>
        <dbReference type="Proteomes" id="UP000011083"/>
    </source>
</evidence>
<dbReference type="InterPro" id="IPR036930">
    <property type="entry name" value="WGR_dom_sf"/>
</dbReference>
<reference evidence="23 24" key="1">
    <citation type="journal article" date="2013" name="Genome Biol.">
        <title>Genome of Acanthamoeba castellanii highlights extensive lateral gene transfer and early evolution of tyrosine kinase signaling.</title>
        <authorList>
            <person name="Clarke M."/>
            <person name="Lohan A.J."/>
            <person name="Liu B."/>
            <person name="Lagkouvardos I."/>
            <person name="Roy S."/>
            <person name="Zafar N."/>
            <person name="Bertelli C."/>
            <person name="Schilde C."/>
            <person name="Kianianmomeni A."/>
            <person name="Burglin T.R."/>
            <person name="Frech C."/>
            <person name="Turcotte B."/>
            <person name="Kopec K.O."/>
            <person name="Synnott J.M."/>
            <person name="Choo C."/>
            <person name="Paponov I."/>
            <person name="Finkler A."/>
            <person name="Soon Heng Tan C."/>
            <person name="Hutchins A.P."/>
            <person name="Weinmeier T."/>
            <person name="Rattei T."/>
            <person name="Chu J.S."/>
            <person name="Gimenez G."/>
            <person name="Irimia M."/>
            <person name="Rigden D.J."/>
            <person name="Fitzpatrick D.A."/>
            <person name="Lorenzo-Morales J."/>
            <person name="Bateman A."/>
            <person name="Chiu C.H."/>
            <person name="Tang P."/>
            <person name="Hegemann P."/>
            <person name="Fromm H."/>
            <person name="Raoult D."/>
            <person name="Greub G."/>
            <person name="Miranda-Saavedra D."/>
            <person name="Chen N."/>
            <person name="Nash P."/>
            <person name="Ginger M.L."/>
            <person name="Horn M."/>
            <person name="Schaap P."/>
            <person name="Caler L."/>
            <person name="Loftus B."/>
        </authorList>
    </citation>
    <scope>NUCLEOTIDE SEQUENCE [LARGE SCALE GENOMIC DNA]</scope>
    <source>
        <strain evidence="23 24">Neff</strain>
    </source>
</reference>
<proteinExistence type="inferred from homology"/>
<feature type="compositionally biased region" description="Basic and acidic residues" evidence="16">
    <location>
        <begin position="560"/>
        <end position="573"/>
    </location>
</feature>
<evidence type="ECO:0000256" key="1">
    <source>
        <dbReference type="ARBA" id="ARBA00004123"/>
    </source>
</evidence>
<evidence type="ECO:0000256" key="11">
    <source>
        <dbReference type="ARBA" id="ARBA00023125"/>
    </source>
</evidence>
<dbReference type="PROSITE" id="PS50800">
    <property type="entry name" value="SAP"/>
    <property type="match status" value="1"/>
</dbReference>
<dbReference type="PROSITE" id="PS50064">
    <property type="entry name" value="ZF_PARP_2"/>
    <property type="match status" value="2"/>
</dbReference>
<evidence type="ECO:0000256" key="13">
    <source>
        <dbReference type="ARBA" id="ARBA00024347"/>
    </source>
</evidence>
<dbReference type="GO" id="GO:0070212">
    <property type="term" value="P:protein poly-ADP-ribosylation"/>
    <property type="evidence" value="ECO:0007669"/>
    <property type="project" value="TreeGrafter"/>
</dbReference>
<dbReference type="InterPro" id="IPR036420">
    <property type="entry name" value="BRCT_dom_sf"/>
</dbReference>
<dbReference type="PROSITE" id="PS51059">
    <property type="entry name" value="PARP_CATALYTIC"/>
    <property type="match status" value="1"/>
</dbReference>
<evidence type="ECO:0000256" key="16">
    <source>
        <dbReference type="SAM" id="MobiDB-lite"/>
    </source>
</evidence>
<evidence type="ECO:0000256" key="15">
    <source>
        <dbReference type="RuleBase" id="RU362114"/>
    </source>
</evidence>
<dbReference type="GO" id="GO:1990404">
    <property type="term" value="F:NAD+-protein mono-ADP-ribosyltransferase activity"/>
    <property type="evidence" value="ECO:0007669"/>
    <property type="project" value="TreeGrafter"/>
</dbReference>
<feature type="domain" description="BRCT" evidence="18">
    <location>
        <begin position="464"/>
        <end position="556"/>
    </location>
</feature>
<dbReference type="InterPro" id="IPR008893">
    <property type="entry name" value="WGR_domain"/>
</dbReference>
<keyword evidence="2 15" id="KW-0328">Glycosyltransferase</keyword>
<feature type="domain" description="PARP-type" evidence="17">
    <location>
        <begin position="3"/>
        <end position="86"/>
    </location>
</feature>
<dbReference type="Proteomes" id="UP000011083">
    <property type="component" value="Unassembled WGS sequence"/>
</dbReference>
<dbReference type="SUPFAM" id="SSF57716">
    <property type="entry name" value="Glucocorticoid receptor-like (DNA-binding domain)"/>
    <property type="match status" value="2"/>
</dbReference>
<dbReference type="SMART" id="SM00513">
    <property type="entry name" value="SAP"/>
    <property type="match status" value="1"/>
</dbReference>
<dbReference type="GO" id="GO:0006302">
    <property type="term" value="P:double-strand break repair"/>
    <property type="evidence" value="ECO:0007669"/>
    <property type="project" value="TreeGrafter"/>
</dbReference>
<evidence type="ECO:0000313" key="23">
    <source>
        <dbReference type="EMBL" id="ELR24696.1"/>
    </source>
</evidence>
<accession>L8HJY8</accession>
<dbReference type="SUPFAM" id="SSF68906">
    <property type="entry name" value="SAP domain"/>
    <property type="match status" value="1"/>
</dbReference>
<dbReference type="InterPro" id="IPR001510">
    <property type="entry name" value="Znf_PARP"/>
</dbReference>
<feature type="domain" description="PARP-type" evidence="17">
    <location>
        <begin position="121"/>
        <end position="198"/>
    </location>
</feature>
<dbReference type="SUPFAM" id="SSF52113">
    <property type="entry name" value="BRCT domain"/>
    <property type="match status" value="1"/>
</dbReference>
<comment type="catalytic activity">
    <reaction evidence="14">
        <text>NAD(+) + (ADP-D-ribosyl)n-acceptor = nicotinamide + (ADP-D-ribosyl)n+1-acceptor + H(+).</text>
        <dbReference type="EC" id="2.4.2.30"/>
    </reaction>
</comment>
<keyword evidence="10 15" id="KW-0520">NAD</keyword>
<dbReference type="KEGG" id="acan:ACA1_173240"/>
<evidence type="ECO:0000256" key="3">
    <source>
        <dbReference type="ARBA" id="ARBA00022679"/>
    </source>
</evidence>
<keyword evidence="7" id="KW-0013">ADP-ribosylation</keyword>
<dbReference type="PROSITE" id="PS50172">
    <property type="entry name" value="BRCT"/>
    <property type="match status" value="1"/>
</dbReference>
<dbReference type="InterPro" id="IPR001357">
    <property type="entry name" value="BRCT_dom"/>
</dbReference>
<keyword evidence="3 15" id="KW-0808">Transferase</keyword>
<feature type="compositionally biased region" description="Acidic residues" evidence="16">
    <location>
        <begin position="288"/>
        <end position="316"/>
    </location>
</feature>
<keyword evidence="24" id="KW-1185">Reference proteome</keyword>
<gene>
    <name evidence="23" type="ORF">ACA1_173240</name>
</gene>
<dbReference type="SMART" id="SM01336">
    <property type="entry name" value="zf-PARP"/>
    <property type="match status" value="2"/>
</dbReference>
<evidence type="ECO:0000256" key="10">
    <source>
        <dbReference type="ARBA" id="ARBA00023027"/>
    </source>
</evidence>
<dbReference type="InterPro" id="IPR003034">
    <property type="entry name" value="SAP_dom"/>
</dbReference>
<dbReference type="PROSITE" id="PS52007">
    <property type="entry name" value="PADR1"/>
    <property type="match status" value="1"/>
</dbReference>
<evidence type="ECO:0000256" key="8">
    <source>
        <dbReference type="ARBA" id="ARBA00022771"/>
    </source>
</evidence>
<keyword evidence="5" id="KW-0479">Metal-binding</keyword>
<dbReference type="PANTHER" id="PTHR10459:SF80">
    <property type="entry name" value="POLY [ADP-RIBOSE] POLYMERASE 1"/>
    <property type="match status" value="1"/>
</dbReference>
<dbReference type="VEuPathDB" id="AmoebaDB:ACA1_173240"/>
<dbReference type="InterPro" id="IPR004102">
    <property type="entry name" value="Poly(ADP-ribose)pol_reg_dom"/>
</dbReference>
<evidence type="ECO:0000259" key="21">
    <source>
        <dbReference type="PROSITE" id="PS51060"/>
    </source>
</evidence>
<feature type="compositionally biased region" description="Basic residues" evidence="16">
    <location>
        <begin position="429"/>
        <end position="438"/>
    </location>
</feature>
<keyword evidence="8" id="KW-0863">Zinc-finger</keyword>
<dbReference type="SMART" id="SM01335">
    <property type="entry name" value="PADR1"/>
    <property type="match status" value="1"/>
</dbReference>
<dbReference type="Pfam" id="PF00533">
    <property type="entry name" value="BRCT"/>
    <property type="match status" value="1"/>
</dbReference>
<dbReference type="STRING" id="1257118.L8HJY8"/>
<dbReference type="SUPFAM" id="SSF142921">
    <property type="entry name" value="WGR domain-like"/>
    <property type="match status" value="1"/>
</dbReference>
<dbReference type="InterPro" id="IPR036957">
    <property type="entry name" value="Znf_PARP_sf"/>
</dbReference>
<feature type="region of interest" description="Disordered" evidence="16">
    <location>
        <begin position="89"/>
        <end position="116"/>
    </location>
</feature>
<dbReference type="Pfam" id="PF02037">
    <property type="entry name" value="SAP"/>
    <property type="match status" value="1"/>
</dbReference>
<dbReference type="Gene3D" id="3.90.640.80">
    <property type="match status" value="1"/>
</dbReference>
<dbReference type="GO" id="GO:0005730">
    <property type="term" value="C:nucleolus"/>
    <property type="evidence" value="ECO:0007669"/>
    <property type="project" value="TreeGrafter"/>
</dbReference>
<sequence length="1093" mass="122928">MSFSIEYAKSARSKCVHCKMAIDKDSIRIGILEPSSKFDGEYYTWHHTSCFFDKRKDVHDPNSIKNFSLLRPTDQPKIKKFLDKNKPAPAAAAAGGDAGGEGEKGGDSGAAAAGASGSGDFKIEYAKSSRAKCVHCKTNIEKDTIRIGILEPSSKFDGEYYTWHHASCFFDKRKDVKSSASLKGFDLLRPADQPKIKRFTGEGDSSAVKRKADDEAAGESSASTTTESDEPPKKKAKVVVKKKKKAPTIDPDNMKVDELKAELRRRELDTRGRKADLQERLREALAEAGEDGGEDGEEEEEEVDEEEEEEEEEGGDDYVTKLWELKDKIIDRLSTNEMKQVLQKNEQYDKGGAQDLAHRIAEGVLKGAIPTCPKCEKGVLSYEDGAYLCRHKATEWSSCTFTAKDDEVDRLPWKNPKWWAGKMKDDSKKRKAATKGTKRGAASEAKSQTSSKRRKVESEEEEEPSGPVFEGVKFVLLGELSKPHDDWTKVIKEHGGSVLDKLNTGVRFIVASRDGISKNQDVIKKAIEKQVPVLNEDFLHDSLTAKKMEDQSLYRQPLSEIERGEEKKEETKDTAATSATATTTDTKAEKSKEEQFKESGRMKVVRKGRAAIDAFCDKAEFVHVLEQGDTIYNAMLNYSDISAGPRGRNGFYCLQLLEHDRLPQWYVYRRWGRVGTSGSNTCHDYEDRSDAIEKFKELYYEKSGNNWDERHAFEKKPGKFYPIDLDYGTEQKDVELIDVSKSTGSTLDPRVQQLISIMFDIEMMKNTLIELEIDVKKMPLGKLTKRNIQNGFEVLNEIQAVLDSGEKNQEARLLDLTNKFFTIIPQDFGEERPQPIDNLETLKKKVDMLEALQDIEIATSLLQGDSASGSALDDCYKKLNTAMSPLDKSSDEYKTLKEYCEKGHDTKYFRDFTLEVEDIFAVKRVGADELFAPWKDNTNRQLLWHGSRLSNFGGILSQGLRIAPPEAPKSGYRFGKGIYFADCVSKSASYCRTSKEAPTGIMLLNEVALGRMCELLDDKYMEKPQPGTDSTKALGATAPDPNQDIFWNGVKIPRGAPKHTGIRSSCSHNEFIVYDVAQVHIKYLLKIKFNHKW</sequence>
<evidence type="ECO:0000256" key="14">
    <source>
        <dbReference type="ARBA" id="ARBA00033987"/>
    </source>
</evidence>
<dbReference type="AlphaFoldDB" id="L8HJY8"/>
<evidence type="ECO:0000256" key="7">
    <source>
        <dbReference type="ARBA" id="ARBA00022765"/>
    </source>
</evidence>